<dbReference type="AlphaFoldDB" id="A0A6P4JEA6"/>
<dbReference type="Proteomes" id="UP001652661">
    <property type="component" value="Chromosome 2R"/>
</dbReference>
<dbReference type="OrthoDB" id="7882950at2759"/>
<reference evidence="4" key="2">
    <citation type="submission" date="2025-08" db="UniProtKB">
        <authorList>
            <consortium name="RefSeq"/>
        </authorList>
    </citation>
    <scope>IDENTIFICATION</scope>
    <source>
        <strain evidence="4">14028-0561.14</strain>
        <tissue evidence="4">Whole fly</tissue>
    </source>
</reference>
<organism evidence="3 4">
    <name type="scientific">Drosophila kikkawai</name>
    <name type="common">Fruit fly</name>
    <dbReference type="NCBI Taxonomy" id="30033"/>
    <lineage>
        <taxon>Eukaryota</taxon>
        <taxon>Metazoa</taxon>
        <taxon>Ecdysozoa</taxon>
        <taxon>Arthropoda</taxon>
        <taxon>Hexapoda</taxon>
        <taxon>Insecta</taxon>
        <taxon>Pterygota</taxon>
        <taxon>Neoptera</taxon>
        <taxon>Endopterygota</taxon>
        <taxon>Diptera</taxon>
        <taxon>Brachycera</taxon>
        <taxon>Muscomorpha</taxon>
        <taxon>Ephydroidea</taxon>
        <taxon>Drosophilidae</taxon>
        <taxon>Drosophila</taxon>
        <taxon>Sophophora</taxon>
    </lineage>
</organism>
<evidence type="ECO:0000256" key="1">
    <source>
        <dbReference type="SAM" id="MobiDB-lite"/>
    </source>
</evidence>
<name>A0A6P4JEA6_DROKI</name>
<keyword evidence="2" id="KW-0732">Signal</keyword>
<keyword evidence="3" id="KW-1185">Reference proteome</keyword>
<proteinExistence type="predicted"/>
<feature type="compositionally biased region" description="Gly residues" evidence="1">
    <location>
        <begin position="169"/>
        <end position="179"/>
    </location>
</feature>
<evidence type="ECO:0000313" key="3">
    <source>
        <dbReference type="Proteomes" id="UP001652661"/>
    </source>
</evidence>
<dbReference type="GeneID" id="108082127"/>
<dbReference type="RefSeq" id="XP_017032918.1">
    <property type="nucleotide sequence ID" value="XM_017177429.3"/>
</dbReference>
<feature type="signal peptide" evidence="2">
    <location>
        <begin position="1"/>
        <end position="27"/>
    </location>
</feature>
<accession>A0A6P4JEA6</accession>
<evidence type="ECO:0000313" key="4">
    <source>
        <dbReference type="RefSeq" id="XP_017032918.1"/>
    </source>
</evidence>
<evidence type="ECO:0000256" key="2">
    <source>
        <dbReference type="SAM" id="SignalP"/>
    </source>
</evidence>
<feature type="region of interest" description="Disordered" evidence="1">
    <location>
        <begin position="78"/>
        <end position="189"/>
    </location>
</feature>
<protein>
    <submittedName>
        <fullName evidence="4">Uncharacterized protein</fullName>
    </submittedName>
</protein>
<sequence>MHRHGTIQALLLAFTALICLQMQLYDALPLPSSDPEPLDTAPAVRTARQAALDLETGIQKSVGGFKVFPKKNRVDLRPMGTMVTKESAGLPKGSTDLPKGSTDLPKGSTDLPKGSTSLPKSRPTAGRRIYYKQDEPAPEGGSEEASAESGSAEGGSAEGGSSEGKEGGGEGAVAGGGAAASGQKNKQKETISKYDNELGHPFMDDRFKDMPRIAKIEANPVKNYYPSLKNLTTVCMNRTTIYNEFKIENWLMRGLSSKKKTDREFLLDLRLDIFVKGDSESCHNQKFSDWRMYQECALRRNQRMEFYIPKYPRQQIVMT</sequence>
<reference evidence="3" key="1">
    <citation type="submission" date="2025-05" db="UniProtKB">
        <authorList>
            <consortium name="RefSeq"/>
        </authorList>
    </citation>
    <scope>NUCLEOTIDE SEQUENCE [LARGE SCALE GENOMIC DNA]</scope>
    <source>
        <strain evidence="3">14028-0561.14</strain>
    </source>
</reference>
<gene>
    <name evidence="4" type="primary">LOC108082127</name>
</gene>
<feature type="compositionally biased region" description="Gly residues" evidence="1">
    <location>
        <begin position="152"/>
        <end position="162"/>
    </location>
</feature>
<feature type="chain" id="PRO_5027686457" evidence="2">
    <location>
        <begin position="28"/>
        <end position="319"/>
    </location>
</feature>